<evidence type="ECO:0000313" key="11">
    <source>
        <dbReference type="EMBL" id="KAF7676798.1"/>
    </source>
</evidence>
<comment type="subcellular location">
    <subcellularLocation>
        <location evidence="1">Membrane</location>
        <topology evidence="1">Multi-pass membrane protein</topology>
    </subcellularLocation>
</comment>
<keyword evidence="4" id="KW-0378">Hydrolase</keyword>
<feature type="domain" description="Phosphatidylinositol-specific phospholipase C X" evidence="10">
    <location>
        <begin position="167"/>
        <end position="317"/>
    </location>
</feature>
<feature type="transmembrane region" description="Helical" evidence="9">
    <location>
        <begin position="758"/>
        <end position="780"/>
    </location>
</feature>
<feature type="region of interest" description="Disordered" evidence="8">
    <location>
        <begin position="26"/>
        <end position="56"/>
    </location>
</feature>
<keyword evidence="12" id="KW-1185">Reference proteome</keyword>
<protein>
    <submittedName>
        <fullName evidence="11">Plc-like phosphodiesterase</fullName>
    </submittedName>
</protein>
<dbReference type="GO" id="GO:0004252">
    <property type="term" value="F:serine-type endopeptidase activity"/>
    <property type="evidence" value="ECO:0007669"/>
    <property type="project" value="InterPro"/>
</dbReference>
<dbReference type="EMBL" id="JAAABM010000006">
    <property type="protein sequence ID" value="KAF7676798.1"/>
    <property type="molecule type" value="Genomic_DNA"/>
</dbReference>
<dbReference type="PROSITE" id="PS50007">
    <property type="entry name" value="PIPLC_X_DOMAIN"/>
    <property type="match status" value="1"/>
</dbReference>
<dbReference type="SUPFAM" id="SSF144091">
    <property type="entry name" value="Rhomboid-like"/>
    <property type="match status" value="1"/>
</dbReference>
<accession>A0A8H7B836</accession>
<comment type="caution">
    <text evidence="11">The sequence shown here is derived from an EMBL/GenBank/DDBJ whole genome shotgun (WGS) entry which is preliminary data.</text>
</comment>
<comment type="similarity">
    <text evidence="2">Belongs to the peptidase S54 family.</text>
</comment>
<dbReference type="InterPro" id="IPR017946">
    <property type="entry name" value="PLC-like_Pdiesterase_TIM-brl"/>
</dbReference>
<evidence type="ECO:0000256" key="7">
    <source>
        <dbReference type="SAM" id="Coils"/>
    </source>
</evidence>
<dbReference type="SUPFAM" id="SSF51695">
    <property type="entry name" value="PLC-like phosphodiesterases"/>
    <property type="match status" value="1"/>
</dbReference>
<dbReference type="AlphaFoldDB" id="A0A8H7B836"/>
<dbReference type="PANTHER" id="PTHR43731">
    <property type="entry name" value="RHOMBOID PROTEASE"/>
    <property type="match status" value="1"/>
</dbReference>
<reference evidence="11" key="2">
    <citation type="submission" date="2020-08" db="EMBL/GenBank/DDBJ databases">
        <title>Draft Genome Sequence of Cumin Blight Pathogen Alternaria burnsii.</title>
        <authorList>
            <person name="Feng Z."/>
        </authorList>
    </citation>
    <scope>NUCLEOTIDE SEQUENCE</scope>
    <source>
        <strain evidence="11">CBS107.38</strain>
    </source>
</reference>
<dbReference type="GO" id="GO:0006629">
    <property type="term" value="P:lipid metabolic process"/>
    <property type="evidence" value="ECO:0007669"/>
    <property type="project" value="InterPro"/>
</dbReference>
<evidence type="ECO:0000256" key="2">
    <source>
        <dbReference type="ARBA" id="ARBA00009045"/>
    </source>
</evidence>
<keyword evidence="3 9" id="KW-0812">Transmembrane</keyword>
<dbReference type="InterPro" id="IPR035952">
    <property type="entry name" value="Rhomboid-like_sf"/>
</dbReference>
<dbReference type="Gene3D" id="1.20.1540.10">
    <property type="entry name" value="Rhomboid-like"/>
    <property type="match status" value="1"/>
</dbReference>
<feature type="transmembrane region" description="Helical" evidence="9">
    <location>
        <begin position="877"/>
        <end position="894"/>
    </location>
</feature>
<proteinExistence type="inferred from homology"/>
<feature type="coiled-coil region" evidence="7">
    <location>
        <begin position="625"/>
        <end position="694"/>
    </location>
</feature>
<dbReference type="InterPro" id="IPR022764">
    <property type="entry name" value="Peptidase_S54_rhomboid_dom"/>
</dbReference>
<name>A0A8H7B836_9PLEO</name>
<dbReference type="Gene3D" id="3.20.20.190">
    <property type="entry name" value="Phosphatidylinositol (PI) phosphodiesterase"/>
    <property type="match status" value="1"/>
</dbReference>
<reference evidence="11" key="1">
    <citation type="submission" date="2020-01" db="EMBL/GenBank/DDBJ databases">
        <authorList>
            <person name="Feng Z.H.Z."/>
        </authorList>
    </citation>
    <scope>NUCLEOTIDE SEQUENCE</scope>
    <source>
        <strain evidence="11">CBS107.38</strain>
    </source>
</reference>
<keyword evidence="5 9" id="KW-1133">Transmembrane helix</keyword>
<feature type="compositionally biased region" description="Polar residues" evidence="8">
    <location>
        <begin position="27"/>
        <end position="56"/>
    </location>
</feature>
<evidence type="ECO:0000313" key="12">
    <source>
        <dbReference type="Proteomes" id="UP000596902"/>
    </source>
</evidence>
<dbReference type="SMART" id="SM00148">
    <property type="entry name" value="PLCXc"/>
    <property type="match status" value="1"/>
</dbReference>
<evidence type="ECO:0000259" key="10">
    <source>
        <dbReference type="SMART" id="SM00148"/>
    </source>
</evidence>
<dbReference type="RefSeq" id="XP_038787007.1">
    <property type="nucleotide sequence ID" value="XM_038930057.1"/>
</dbReference>
<dbReference type="GO" id="GO:0006465">
    <property type="term" value="P:signal peptide processing"/>
    <property type="evidence" value="ECO:0007669"/>
    <property type="project" value="TreeGrafter"/>
</dbReference>
<keyword evidence="7" id="KW-0175">Coiled coil</keyword>
<dbReference type="CDD" id="cd08586">
    <property type="entry name" value="PI-PLCc_BcPLC_like"/>
    <property type="match status" value="1"/>
</dbReference>
<organism evidence="11 12">
    <name type="scientific">Alternaria burnsii</name>
    <dbReference type="NCBI Taxonomy" id="1187904"/>
    <lineage>
        <taxon>Eukaryota</taxon>
        <taxon>Fungi</taxon>
        <taxon>Dikarya</taxon>
        <taxon>Ascomycota</taxon>
        <taxon>Pezizomycotina</taxon>
        <taxon>Dothideomycetes</taxon>
        <taxon>Pleosporomycetidae</taxon>
        <taxon>Pleosporales</taxon>
        <taxon>Pleosporineae</taxon>
        <taxon>Pleosporaceae</taxon>
        <taxon>Alternaria</taxon>
        <taxon>Alternaria sect. Alternaria</taxon>
    </lineage>
</organism>
<evidence type="ECO:0000256" key="9">
    <source>
        <dbReference type="SAM" id="Phobius"/>
    </source>
</evidence>
<evidence type="ECO:0000256" key="1">
    <source>
        <dbReference type="ARBA" id="ARBA00004141"/>
    </source>
</evidence>
<evidence type="ECO:0000256" key="4">
    <source>
        <dbReference type="ARBA" id="ARBA00022801"/>
    </source>
</evidence>
<dbReference type="InterPro" id="IPR000909">
    <property type="entry name" value="PLipase_C_PInositol-sp_X_dom"/>
</dbReference>
<dbReference type="Pfam" id="PF00388">
    <property type="entry name" value="PI-PLC-X"/>
    <property type="match status" value="1"/>
</dbReference>
<evidence type="ECO:0000256" key="8">
    <source>
        <dbReference type="SAM" id="MobiDB-lite"/>
    </source>
</evidence>
<dbReference type="CDD" id="cd22249">
    <property type="entry name" value="UDM1_RNF168_RNF169-like"/>
    <property type="match status" value="1"/>
</dbReference>
<evidence type="ECO:0000256" key="5">
    <source>
        <dbReference type="ARBA" id="ARBA00022989"/>
    </source>
</evidence>
<feature type="transmembrane region" description="Helical" evidence="9">
    <location>
        <begin position="900"/>
        <end position="921"/>
    </location>
</feature>
<feature type="transmembrane region" description="Helical" evidence="9">
    <location>
        <begin position="792"/>
        <end position="816"/>
    </location>
</feature>
<feature type="compositionally biased region" description="Basic and acidic residues" evidence="8">
    <location>
        <begin position="457"/>
        <end position="470"/>
    </location>
</feature>
<dbReference type="Pfam" id="PF01694">
    <property type="entry name" value="Rhomboid"/>
    <property type="match status" value="1"/>
</dbReference>
<dbReference type="InterPro" id="IPR050925">
    <property type="entry name" value="Rhomboid_protease_S54"/>
</dbReference>
<feature type="transmembrane region" description="Helical" evidence="9">
    <location>
        <begin position="937"/>
        <end position="957"/>
    </location>
</feature>
<dbReference type="PANTHER" id="PTHR43731:SF14">
    <property type="entry name" value="PRESENILIN-ASSOCIATED RHOMBOID-LIKE PROTEIN, MITOCHONDRIAL"/>
    <property type="match status" value="1"/>
</dbReference>
<feature type="region of interest" description="Disordered" evidence="8">
    <location>
        <begin position="450"/>
        <end position="481"/>
    </location>
</feature>
<evidence type="ECO:0000256" key="3">
    <source>
        <dbReference type="ARBA" id="ARBA00022692"/>
    </source>
</evidence>
<dbReference type="GO" id="GO:0008081">
    <property type="term" value="F:phosphoric diester hydrolase activity"/>
    <property type="evidence" value="ECO:0007669"/>
    <property type="project" value="InterPro"/>
</dbReference>
<dbReference type="GeneID" id="62203235"/>
<gene>
    <name evidence="11" type="ORF">GT037_005010</name>
</gene>
<dbReference type="GO" id="GO:0016020">
    <property type="term" value="C:membrane"/>
    <property type="evidence" value="ECO:0007669"/>
    <property type="project" value="UniProtKB-SubCell"/>
</dbReference>
<evidence type="ECO:0000256" key="6">
    <source>
        <dbReference type="ARBA" id="ARBA00023136"/>
    </source>
</evidence>
<dbReference type="Proteomes" id="UP000596902">
    <property type="component" value="Unassembled WGS sequence"/>
</dbReference>
<sequence length="1040" mass="116080">MTPPLTVRNLTPVSITIQRVERFEDPSTLQSKPSGYFLGSQNSTSVAPTSPELSEHAQSFNHQDLDILLQPFESYTLRFPDAEQSSNTSTISSPTLRITVRTSHGERHRIDAHPSYTQKSTQSFTPLSGISSTTYKALFHPSKPVPHLSIHVNHLPDYTSWMSTLPDDLPLSAISIPGTHNSHTHYRALPSVRCQVHDVKTQLENGIRFLDIRVQPTHATDASKKDLYLVHGAFPVSLTGPKYLEPILKTCYDFLRENPSETVLVSLKREGVGSATDEHLARVLEEQYITPNARHWYTENAIPYLGAVRSKLVLVRRYNVAQIENSYSSPDCRNGGLDATAWPHNATHAVFPSRSSSPTFCLQDFCEVMVPDIIPTKIQHCNDHLVRSAAAMHPIPGITTDVTNPVPPGPLYLNFLSGSNFWKKSCWPGAISKIVNRGMEEWLCEGHHLEAPNTTSRHPDGTDGREEKGIKRAKSGDGSTGVVVMDHVGEHGDWELVKLINPSIPQSRKRTVRIGPLPEGPVSEATIQRVFGRRLSAHDGNNVLRILHHRRTAGSLADYGVDNLGKQYTHVSRDTALKGLEWLREKYPIDEARAAEEWAEKEANRIAYELWLADPETESKYKDPARAFKEQMEKEEAERQRQEADDRKIGILHAGKSQFELNIEEKRRQRLEEITRIAEEKEQKEREMEEKLATGEYVRTPTGTQLMKPGQTAYVDVFGREQVSRRKEEMEKYNKAAQVTDAKTPEELLAQTTLAQRLYPMSAFVLLTLLVCYGFAHYYAPPSPSYRMFPDLSPTTATIGALLVINAAVAVAWRVMPLWPLMTRYFMHVPGYPRAVQSVLNVFSHVQYEHLLANMMMLCLVGPACCDLVGRGVFMGTYISAGAVGTLFSLYWANLGRGNITAHSVGASAAIWGIAALYCLLTDQERIKIPFLKEGEVAFWPKMLFAAFVVFEIFSALKKGNSTMDHASHFGGMFVGMATAGYLRANGWRDRPSFLNREGGAVQQSVQEKAGVNGKTVDVGAMAKEGIKEVKESISSKVGK</sequence>
<keyword evidence="6 9" id="KW-0472">Membrane</keyword>